<dbReference type="GO" id="GO:0043657">
    <property type="term" value="C:host cell"/>
    <property type="evidence" value="ECO:0007669"/>
    <property type="project" value="UniProtKB-SubCell"/>
</dbReference>
<comment type="subcellular location">
    <subcellularLocation>
        <location evidence="1">Host cell</location>
    </subcellularLocation>
    <subcellularLocation>
        <location evidence="2">Secreted</location>
    </subcellularLocation>
</comment>
<dbReference type="GO" id="GO:0005576">
    <property type="term" value="C:extracellular region"/>
    <property type="evidence" value="ECO:0007669"/>
    <property type="project" value="UniProtKB-SubCell"/>
</dbReference>
<dbReference type="SUPFAM" id="SSF52540">
    <property type="entry name" value="P-loop containing nucleoside triphosphate hydrolases"/>
    <property type="match status" value="1"/>
</dbReference>
<keyword evidence="3" id="KW-0964">Secreted</keyword>
<evidence type="ECO:0000256" key="2">
    <source>
        <dbReference type="ARBA" id="ARBA00004613"/>
    </source>
</evidence>
<accession>A0A397T2F8</accession>
<dbReference type="AlphaFoldDB" id="A0A397T2F8"/>
<keyword evidence="6" id="KW-1185">Reference proteome</keyword>
<organism evidence="5 6">
    <name type="scientific">Glomus cerebriforme</name>
    <dbReference type="NCBI Taxonomy" id="658196"/>
    <lineage>
        <taxon>Eukaryota</taxon>
        <taxon>Fungi</taxon>
        <taxon>Fungi incertae sedis</taxon>
        <taxon>Mucoromycota</taxon>
        <taxon>Glomeromycotina</taxon>
        <taxon>Glomeromycetes</taxon>
        <taxon>Glomerales</taxon>
        <taxon>Glomeraceae</taxon>
        <taxon>Glomus</taxon>
    </lineage>
</organism>
<name>A0A397T2F8_9GLOM</name>
<dbReference type="InterPro" id="IPR045379">
    <property type="entry name" value="Crinkler_N"/>
</dbReference>
<evidence type="ECO:0000256" key="3">
    <source>
        <dbReference type="ARBA" id="ARBA00022525"/>
    </source>
</evidence>
<feature type="domain" description="Crinkler effector protein N-terminal" evidence="4">
    <location>
        <begin position="7"/>
        <end position="118"/>
    </location>
</feature>
<dbReference type="Proteomes" id="UP000265703">
    <property type="component" value="Unassembled WGS sequence"/>
</dbReference>
<dbReference type="Pfam" id="PF20147">
    <property type="entry name" value="Crinkler"/>
    <property type="match status" value="1"/>
</dbReference>
<reference evidence="5 6" key="1">
    <citation type="submission" date="2018-06" db="EMBL/GenBank/DDBJ databases">
        <title>Comparative genomics reveals the genomic features of Rhizophagus irregularis, R. cerebriforme, R. diaphanum and Gigaspora rosea, and their symbiotic lifestyle signature.</title>
        <authorList>
            <person name="Morin E."/>
            <person name="San Clemente H."/>
            <person name="Chen E.C.H."/>
            <person name="De La Providencia I."/>
            <person name="Hainaut M."/>
            <person name="Kuo A."/>
            <person name="Kohler A."/>
            <person name="Murat C."/>
            <person name="Tang N."/>
            <person name="Roy S."/>
            <person name="Loubradou J."/>
            <person name="Henrissat B."/>
            <person name="Grigoriev I.V."/>
            <person name="Corradi N."/>
            <person name="Roux C."/>
            <person name="Martin F.M."/>
        </authorList>
    </citation>
    <scope>NUCLEOTIDE SEQUENCE [LARGE SCALE GENOMIC DNA]</scope>
    <source>
        <strain evidence="5 6">DAOM 227022</strain>
    </source>
</reference>
<protein>
    <recommendedName>
        <fullName evidence="4">Crinkler effector protein N-terminal domain-containing protein</fullName>
    </recommendedName>
</protein>
<dbReference type="OrthoDB" id="2433727at2759"/>
<evidence type="ECO:0000256" key="1">
    <source>
        <dbReference type="ARBA" id="ARBA00004340"/>
    </source>
</evidence>
<dbReference type="InterPro" id="IPR027417">
    <property type="entry name" value="P-loop_NTPase"/>
</dbReference>
<gene>
    <name evidence="5" type="ORF">C1645_804498</name>
</gene>
<comment type="caution">
    <text evidence="5">The sequence shown here is derived from an EMBL/GenBank/DDBJ whole genome shotgun (WGS) entry which is preliminary data.</text>
</comment>
<evidence type="ECO:0000313" key="5">
    <source>
        <dbReference type="EMBL" id="RIA92650.1"/>
    </source>
</evidence>
<evidence type="ECO:0000313" key="6">
    <source>
        <dbReference type="Proteomes" id="UP000265703"/>
    </source>
</evidence>
<dbReference type="EMBL" id="QKYT01000121">
    <property type="protein sequence ID" value="RIA92650.1"/>
    <property type="molecule type" value="Genomic_DNA"/>
</dbReference>
<proteinExistence type="predicted"/>
<sequence>MSDTAKIRVFCLVLGETPVASCVFEVCINKIDSVSRLKNTIKNEKKNDFSDIDANKLRLWKVNIPIEKSEKMKILNEVPHSAINIEQEFGGEELFSAKKIQYYFHDQPKDEHIHIIVKLPTITTANWKDSDSILKWIQRYRPKDGTKPVILVESFGHQFNLCSRENTISTLWNGNLLNNNGILKRFEHFRNQKSDRNLHPIPFLCCGPGTGKSRFLQEIHGMLLKQAQSSENQEIAFIFENAVYLNVTYGNGSAAANFDVNIKGEASLALRILYNYFIYGNKTMNYGFFVEMVGENAKYLRLSTVLQAIYKSRCKNEEKLVIVVGIDEVNKLYDISHEDFYSLINSIGTWSCSSGPVFFIPILAGTNETLLQSTITKSTHQILHLPLNLLSMSDMLLIACSLGFNREYIYQNHLFRCIIADIGGHVRALELFYELISNEAKYKRMEEIDLARIVQLLEGKLLEQYQFYQFTDQVTPMLANAILERPVRKNDGFHMGNQKISYERLNSLGMLTLEPVPDDMSRQLYYIRLPYIWICLLIKTATGESPYKFLNLMINPKETFYCEQWEKFNIKFWILRICLFSVLGKKTIKLKELLNGTLYSNEFMDIEVKIPDYNSIQVHYPNRQYSLNNNTFFNFDDKYNSSYTNNSIIYKNGNADYDGFSYLIINSNQPMLLALQLKWKNSQQIDDKIIKKEYEKVEEVAREVGLDDWLLLILSNCSSTFKKSLPPRCAIVDKNHFTKFYGNIFSYRAQIAAQGGFCINSRDRDDMEQETELNMIDEFDEFGKRKFEEEYNDDEDLCIRTKFPRLSLDCTDDRSLKPSIKILMY</sequence>
<evidence type="ECO:0000259" key="4">
    <source>
        <dbReference type="Pfam" id="PF20147"/>
    </source>
</evidence>